<dbReference type="GO" id="GO:0016791">
    <property type="term" value="F:phosphatase activity"/>
    <property type="evidence" value="ECO:0007669"/>
    <property type="project" value="TreeGrafter"/>
</dbReference>
<dbReference type="SUPFAM" id="SSF56300">
    <property type="entry name" value="Metallo-dependent phosphatases"/>
    <property type="match status" value="1"/>
</dbReference>
<reference evidence="2 3" key="1">
    <citation type="submission" date="2019-07" db="EMBL/GenBank/DDBJ databases">
        <title>Whole genome shotgun sequence of Deinococcus cellulosilyticus NBRC 106333.</title>
        <authorList>
            <person name="Hosoyama A."/>
            <person name="Uohara A."/>
            <person name="Ohji S."/>
            <person name="Ichikawa N."/>
        </authorList>
    </citation>
    <scope>NUCLEOTIDE SEQUENCE [LARGE SCALE GENOMIC DNA]</scope>
    <source>
        <strain evidence="2 3">NBRC 106333</strain>
    </source>
</reference>
<dbReference type="PANTHER" id="PTHR42850">
    <property type="entry name" value="METALLOPHOSPHOESTERASE"/>
    <property type="match status" value="1"/>
</dbReference>
<organism evidence="2 3">
    <name type="scientific">Deinococcus cellulosilyticus (strain DSM 18568 / NBRC 106333 / KACC 11606 / 5516J-15)</name>
    <dbReference type="NCBI Taxonomy" id="1223518"/>
    <lineage>
        <taxon>Bacteria</taxon>
        <taxon>Thermotogati</taxon>
        <taxon>Deinococcota</taxon>
        <taxon>Deinococci</taxon>
        <taxon>Deinococcales</taxon>
        <taxon>Deinococcaceae</taxon>
        <taxon>Deinococcus</taxon>
    </lineage>
</organism>
<dbReference type="OrthoDB" id="9779903at2"/>
<evidence type="ECO:0000313" key="2">
    <source>
        <dbReference type="EMBL" id="GEM47793.1"/>
    </source>
</evidence>
<name>A0A511N4K3_DEIC1</name>
<dbReference type="GO" id="GO:0005737">
    <property type="term" value="C:cytoplasm"/>
    <property type="evidence" value="ECO:0007669"/>
    <property type="project" value="TreeGrafter"/>
</dbReference>
<dbReference type="Proteomes" id="UP000321306">
    <property type="component" value="Unassembled WGS sequence"/>
</dbReference>
<dbReference type="InterPro" id="IPR006186">
    <property type="entry name" value="Ser/Thr-sp_prot-phosphatase"/>
</dbReference>
<accession>A0A511N4K3</accession>
<gene>
    <name evidence="2" type="ORF">DC3_34280</name>
</gene>
<dbReference type="AlphaFoldDB" id="A0A511N4K3"/>
<dbReference type="CDD" id="cd07423">
    <property type="entry name" value="MPP_Prp_like"/>
    <property type="match status" value="1"/>
</dbReference>
<sequence length="237" mass="26521">MYDIIGDIHGCYAELQRLLKQLGYSARFRHPDDRQIIFVGDIADRGPQVVESYQLVMRLVREGVAQCVMGNHDLRILNHLSGQKKVDSPNTRQSIQQIEATSKAFQADLLSFLNGLPSQLMLDHGRLVVAHAGLPAEFHGVNTPIARDLAIHGERVMHNGKLTRVDWTKDYHGLSLVVYGHTPVRKVRWVNNTANIDTGCVFGGKLTALLYPERTTVSVPASRIYNIKSGVWDQFGI</sequence>
<evidence type="ECO:0000313" key="3">
    <source>
        <dbReference type="Proteomes" id="UP000321306"/>
    </source>
</evidence>
<dbReference type="RefSeq" id="WP_146886326.1">
    <property type="nucleotide sequence ID" value="NZ_BJXB01000015.1"/>
</dbReference>
<comment type="caution">
    <text evidence="2">The sequence shown here is derived from an EMBL/GenBank/DDBJ whole genome shotgun (WGS) entry which is preliminary data.</text>
</comment>
<proteinExistence type="predicted"/>
<evidence type="ECO:0000259" key="1">
    <source>
        <dbReference type="Pfam" id="PF00149"/>
    </source>
</evidence>
<dbReference type="EMBL" id="BJXB01000015">
    <property type="protein sequence ID" value="GEM47793.1"/>
    <property type="molecule type" value="Genomic_DNA"/>
</dbReference>
<dbReference type="InterPro" id="IPR029052">
    <property type="entry name" value="Metallo-depent_PP-like"/>
</dbReference>
<keyword evidence="3" id="KW-1185">Reference proteome</keyword>
<protein>
    <recommendedName>
        <fullName evidence="1">Calcineurin-like phosphoesterase domain-containing protein</fullName>
    </recommendedName>
</protein>
<dbReference type="InterPro" id="IPR004843">
    <property type="entry name" value="Calcineurin-like_PHP"/>
</dbReference>
<dbReference type="InterPro" id="IPR041780">
    <property type="entry name" value="MPP_PrpE-like"/>
</dbReference>
<dbReference type="InterPro" id="IPR050126">
    <property type="entry name" value="Ap4A_hydrolase"/>
</dbReference>
<dbReference type="Gene3D" id="3.60.21.10">
    <property type="match status" value="1"/>
</dbReference>
<dbReference type="Pfam" id="PF00149">
    <property type="entry name" value="Metallophos"/>
    <property type="match status" value="1"/>
</dbReference>
<dbReference type="PANTHER" id="PTHR42850:SF7">
    <property type="entry name" value="BIS(5'-NUCLEOSYL)-TETRAPHOSPHATASE PRPE [ASYMMETRICAL]"/>
    <property type="match status" value="1"/>
</dbReference>
<feature type="domain" description="Calcineurin-like phosphoesterase" evidence="1">
    <location>
        <begin position="4"/>
        <end position="184"/>
    </location>
</feature>
<dbReference type="PRINTS" id="PR00114">
    <property type="entry name" value="STPHPHTASE"/>
</dbReference>